<evidence type="ECO:0000313" key="7">
    <source>
        <dbReference type="EMBL" id="RLL14729.1"/>
    </source>
</evidence>
<proteinExistence type="predicted"/>
<feature type="transmembrane region" description="Helical" evidence="6">
    <location>
        <begin position="273"/>
        <end position="296"/>
    </location>
</feature>
<keyword evidence="3 6" id="KW-0812">Transmembrane</keyword>
<dbReference type="CDD" id="cd06580">
    <property type="entry name" value="TM_PBP1_transp_TpRbsC_like"/>
    <property type="match status" value="1"/>
</dbReference>
<feature type="transmembrane region" description="Helical" evidence="6">
    <location>
        <begin position="50"/>
        <end position="67"/>
    </location>
</feature>
<evidence type="ECO:0000256" key="5">
    <source>
        <dbReference type="ARBA" id="ARBA00023136"/>
    </source>
</evidence>
<evidence type="ECO:0000256" key="2">
    <source>
        <dbReference type="ARBA" id="ARBA00022475"/>
    </source>
</evidence>
<reference evidence="7 8" key="1">
    <citation type="submission" date="2018-10" db="EMBL/GenBank/DDBJ databases">
        <title>Anaerotruncus faecis sp. nov., isolated from human feces.</title>
        <authorList>
            <person name="Wang Y.-J."/>
        </authorList>
    </citation>
    <scope>NUCLEOTIDE SEQUENCE [LARGE SCALE GENOMIC DNA]</scope>
    <source>
        <strain evidence="7 8">22A2-44</strain>
    </source>
</reference>
<name>A0A498CUS5_9FIRM</name>
<dbReference type="GO" id="GO:0005886">
    <property type="term" value="C:plasma membrane"/>
    <property type="evidence" value="ECO:0007669"/>
    <property type="project" value="UniProtKB-SubCell"/>
</dbReference>
<dbReference type="RefSeq" id="WP_121585836.1">
    <property type="nucleotide sequence ID" value="NZ_RCHT01000001.1"/>
</dbReference>
<sequence>MKILVSVISILLGFVAGALLMLSSGANPLTGFSYLFQGGLKSVTRICNTIAYAVPLMLTGLSVTFAFKTGLFNIGAPGQMLIGGLLANVLALTVDLPRPLLLPLVITASIVGGMVWAAVPGFLKARFNVNEVVSCIMMNWVAYWVVYIIISDHFKSTTIDTESQVIPAAASLKTEAITLLTKGSNLNLGIFIAIIATALVIFILNRTVLGYEMKAVGFNRFAAEYGGINVQKNAVLAMVISGALSGLAGLTFYCGYLSNMRIGVMPSQGFDGIAVALLANCAPVGVVFAAIFFAILQTGKGFMNAMMPIPPEIADTIIATVIYFAATSKLIEMNLDRIKKFFGRKRPSKSEGSGEHVEHH</sequence>
<feature type="transmembrane region" description="Helical" evidence="6">
    <location>
        <begin position="74"/>
        <end position="94"/>
    </location>
</feature>
<dbReference type="GO" id="GO:0022857">
    <property type="term" value="F:transmembrane transporter activity"/>
    <property type="evidence" value="ECO:0007669"/>
    <property type="project" value="InterPro"/>
</dbReference>
<organism evidence="7 8">
    <name type="scientific">Anaerotruncus massiliensis</name>
    <name type="common">ex Liu et al. 2021</name>
    <dbReference type="NCBI Taxonomy" id="2321404"/>
    <lineage>
        <taxon>Bacteria</taxon>
        <taxon>Bacillati</taxon>
        <taxon>Bacillota</taxon>
        <taxon>Clostridia</taxon>
        <taxon>Eubacteriales</taxon>
        <taxon>Oscillospiraceae</taxon>
        <taxon>Anaerotruncus</taxon>
    </lineage>
</organism>
<feature type="transmembrane region" description="Helical" evidence="6">
    <location>
        <begin position="234"/>
        <end position="253"/>
    </location>
</feature>
<evidence type="ECO:0000256" key="3">
    <source>
        <dbReference type="ARBA" id="ARBA00022692"/>
    </source>
</evidence>
<keyword evidence="2" id="KW-1003">Cell membrane</keyword>
<accession>A0A498CUS5</accession>
<feature type="transmembrane region" description="Helical" evidence="6">
    <location>
        <begin position="131"/>
        <end position="150"/>
    </location>
</feature>
<dbReference type="Proteomes" id="UP000276301">
    <property type="component" value="Unassembled WGS sequence"/>
</dbReference>
<gene>
    <name evidence="7" type="ORF">D4A47_01750</name>
</gene>
<dbReference type="Pfam" id="PF02653">
    <property type="entry name" value="BPD_transp_2"/>
    <property type="match status" value="1"/>
</dbReference>
<feature type="transmembrane region" description="Helical" evidence="6">
    <location>
        <begin position="100"/>
        <end position="119"/>
    </location>
</feature>
<evidence type="ECO:0000256" key="4">
    <source>
        <dbReference type="ARBA" id="ARBA00022989"/>
    </source>
</evidence>
<protein>
    <submittedName>
        <fullName evidence="7">ABC transporter permease</fullName>
    </submittedName>
</protein>
<dbReference type="EMBL" id="RCHT01000001">
    <property type="protein sequence ID" value="RLL14729.1"/>
    <property type="molecule type" value="Genomic_DNA"/>
</dbReference>
<evidence type="ECO:0000256" key="6">
    <source>
        <dbReference type="SAM" id="Phobius"/>
    </source>
</evidence>
<evidence type="ECO:0000313" key="8">
    <source>
        <dbReference type="Proteomes" id="UP000276301"/>
    </source>
</evidence>
<keyword evidence="4 6" id="KW-1133">Transmembrane helix</keyword>
<comment type="subcellular location">
    <subcellularLocation>
        <location evidence="1">Cell membrane</location>
        <topology evidence="1">Multi-pass membrane protein</topology>
    </subcellularLocation>
</comment>
<dbReference type="AlphaFoldDB" id="A0A498CUS5"/>
<evidence type="ECO:0000256" key="1">
    <source>
        <dbReference type="ARBA" id="ARBA00004651"/>
    </source>
</evidence>
<dbReference type="PANTHER" id="PTHR47089">
    <property type="entry name" value="ABC TRANSPORTER, PERMEASE PROTEIN"/>
    <property type="match status" value="1"/>
</dbReference>
<comment type="caution">
    <text evidence="7">The sequence shown here is derived from an EMBL/GenBank/DDBJ whole genome shotgun (WGS) entry which is preliminary data.</text>
</comment>
<dbReference type="InterPro" id="IPR001851">
    <property type="entry name" value="ABC_transp_permease"/>
</dbReference>
<keyword evidence="5 6" id="KW-0472">Membrane</keyword>
<dbReference type="PANTHER" id="PTHR47089:SF1">
    <property type="entry name" value="GUANOSINE ABC TRANSPORTER PERMEASE PROTEIN NUPP"/>
    <property type="match status" value="1"/>
</dbReference>
<keyword evidence="8" id="KW-1185">Reference proteome</keyword>
<feature type="transmembrane region" description="Helical" evidence="6">
    <location>
        <begin position="186"/>
        <end position="204"/>
    </location>
</feature>